<dbReference type="InterPro" id="IPR003018">
    <property type="entry name" value="GAF"/>
</dbReference>
<keyword evidence="3" id="KW-0418">Kinase</keyword>
<dbReference type="PROSITE" id="PS00108">
    <property type="entry name" value="PROTEIN_KINASE_ST"/>
    <property type="match status" value="1"/>
</dbReference>
<dbReference type="InterPro" id="IPR013655">
    <property type="entry name" value="PAS_fold_3"/>
</dbReference>
<dbReference type="InterPro" id="IPR035965">
    <property type="entry name" value="PAS-like_dom_sf"/>
</dbReference>
<accession>A0A0M3V6A8</accession>
<dbReference type="PANTHER" id="PTHR43642:SF1">
    <property type="entry name" value="HYBRID SIGNAL TRANSDUCTION HISTIDINE KINASE G"/>
    <property type="match status" value="1"/>
</dbReference>
<dbReference type="SUPFAM" id="SSF55781">
    <property type="entry name" value="GAF domain-like"/>
    <property type="match status" value="1"/>
</dbReference>
<dbReference type="Pfam" id="PF02518">
    <property type="entry name" value="HATPase_c"/>
    <property type="match status" value="1"/>
</dbReference>
<evidence type="ECO:0000256" key="1">
    <source>
        <dbReference type="ARBA" id="ARBA00000085"/>
    </source>
</evidence>
<dbReference type="Pfam" id="PF00069">
    <property type="entry name" value="Pkinase"/>
    <property type="match status" value="1"/>
</dbReference>
<dbReference type="SMART" id="SM00220">
    <property type="entry name" value="S_TKc"/>
    <property type="match status" value="1"/>
</dbReference>
<evidence type="ECO:0000256" key="5">
    <source>
        <dbReference type="SAM" id="Coils"/>
    </source>
</evidence>
<feature type="domain" description="Histidine kinase" evidence="7">
    <location>
        <begin position="1674"/>
        <end position="1929"/>
    </location>
</feature>
<protein>
    <recommendedName>
        <fullName evidence="2">histidine kinase</fullName>
        <ecNumber evidence="2">2.7.13.3</ecNumber>
    </recommendedName>
</protein>
<dbReference type="SUPFAM" id="SSF47384">
    <property type="entry name" value="Homodimeric domain of signal transducing histidine kinase"/>
    <property type="match status" value="1"/>
</dbReference>
<dbReference type="PANTHER" id="PTHR43642">
    <property type="entry name" value="HYBRID SIGNAL TRANSDUCTION HISTIDINE KINASE G"/>
    <property type="match status" value="1"/>
</dbReference>
<dbReference type="InterPro" id="IPR003594">
    <property type="entry name" value="HATPase_dom"/>
</dbReference>
<evidence type="ECO:0000256" key="4">
    <source>
        <dbReference type="ARBA" id="ARBA00023012"/>
    </source>
</evidence>
<dbReference type="Gene3D" id="3.40.50.300">
    <property type="entry name" value="P-loop containing nucleotide triphosphate hydrolases"/>
    <property type="match status" value="1"/>
</dbReference>
<dbReference type="Pfam" id="PF08447">
    <property type="entry name" value="PAS_3"/>
    <property type="match status" value="1"/>
</dbReference>
<dbReference type="OrthoDB" id="573511at2"/>
<dbReference type="SMART" id="SM00065">
    <property type="entry name" value="GAF"/>
    <property type="match status" value="1"/>
</dbReference>
<dbReference type="EC" id="2.7.13.3" evidence="2"/>
<dbReference type="InterPro" id="IPR027417">
    <property type="entry name" value="P-loop_NTPase"/>
</dbReference>
<dbReference type="InterPro" id="IPR005467">
    <property type="entry name" value="His_kinase_dom"/>
</dbReference>
<dbReference type="CDD" id="cd14014">
    <property type="entry name" value="STKc_PknB_like"/>
    <property type="match status" value="1"/>
</dbReference>
<dbReference type="GO" id="GO:0000155">
    <property type="term" value="F:phosphorelay sensor kinase activity"/>
    <property type="evidence" value="ECO:0007669"/>
    <property type="project" value="InterPro"/>
</dbReference>
<dbReference type="GO" id="GO:0005524">
    <property type="term" value="F:ATP binding"/>
    <property type="evidence" value="ECO:0007669"/>
    <property type="project" value="InterPro"/>
</dbReference>
<sequence>MIDTPVKIPGYSISEQLYNGSRTLVYRAVRERDSVPVVIKLLKNPYPSFSELLLFRNQYTIGKNLNSPLIIQTYSLESFQNGYMLVMEDFGGISLKDYFSKNPGVTSLEEFLVIAIALCNILDLLYHERIIHKDIKPSNILINPDTKQVKLIDFSIASLLPRETQTLVNPNVLEGTLAYISPEQTGRMNRGIDYRTDFYSLGVTFYELLTGELPFQSQDAMELVHCHIAKTSPLITESNSQIPSVLSEIVSKLMAKNAEDRYQSALGLKFDLEKCLIQLKETGEIPSFEIGQKDVCDRFIIPDKLYGRAAEVNTLLEAFDRVSQGATEIILVAGFSGIGKTAVVNEVHKPIIRQRGYFIKGKYDQFNRNIPFSAFVQSFRDLIGKLLSESDVQIQQWKHKILEAVGENGQVIIEVIPELEKIIGQQPPATELSGTAAQNRFNLLFQKFTQVFTSKEHPLVMFLDDLQWADSASLKLMQLLIADTGHLFIIGAYRDNEVNLGHPLLMTLSEIQKTQATIITITLAPLSNVQVNKLVADTLKCPENLAWNLSRLIAQKTQGNPFYITQFLKVLHQDGLIQLNFELGCWQCDLSQVTMQVVTDDVVAFMSLQLRKLPPSTQDILKLAACIGNSFDLTTLAIVSSQSEIETAACLWKAIQEGLIVPIGDVYKFYVGQETQTSTSENQQTVNYKFIHDRVQQAAYSLIPADQKQATHLQIGRLLQQQLLENEQEERLFDIVGHLNQGLGLISQADERQTLAQLNFQAGIKAKTATAYNAATGYFQIAIALLESDCWQTQYELALNLYVAAAEASYLSGDFESMEQLAAQVLQQAQTIFDKVKIFEIQIVAQTARSQMLEAIALARDALREFGIDLPTQADEAKISKALQDLQTQLNGREILSLIDLPIMSEPKAIAAIQLLRILFAPVLIGNPSLLPLLSATMVRLSLQFGNNSASTVGYVIHGMMLCAFFNEVETGYKFGYLAISLQEKVNNQAMKCLVSSIFGGFIQHRQRSLLATLSVMKESYTIGMETGDFLYAGYSIQGYAYMSLFANVDLDTLSAELSPYSLVLNQVKQDAACILVNLVRQVVENLQQTVTQPDSLIGTFYNETLMRSKHQQDNDLVPIAFGYIYKLMLAYLFSNYQAALDYIHQIQPYFMAAAGALHIPIFHFYAALTHLAHLSSQSPTESADILVQMQSHQTILHQWAQQATMNHLHKWYLVEAERYRVLGEKIAATEFYDKAISGAKANEYLQEEALANELAAKFYLDWGKQRIAQEYMIEAYYCYARWGGKAKVADLEKRYPQLLAPILQQTRAALCVNETVFALGTVTSTSSATSSTSVSDSLDLKAILKACQTISSEIELSKLLASLLKIVIENAGADKCVLMLLPEERLLIKGSMTLGTEPEVLQTIPVEESQDVPHKLIYKVLHNKQTTVLLDATADPTLANDPYIIHQQPKSILCSPILHQGKLLGILYLENNLATGAFSGERVELLNLLCAQAAISLENVRFYERSLESLSELNAAQSRFHNLVDNVPGVVCQYQMSADGILSLNYISADCYSLYEITPEQAAADPDFLDKIIHPDDVASYLQTYTDTVQARSSWCWEGRIVTPSGIVKWLHGESRVEQRPDGSLVWDGLFLDISERQAALRERKEAELALQQAQLQIVQSEKMSALGNLVAGVAHEMNNPLGFISASIKQAKPTFTDIVDHLKLYQETFPDKNEQILDHESEIDLEYSIEDLPKMLDSMTMACDRLKNISTSLRTFSRADRDYKVPFNIHEGIDSTILILKHRLKANEQRPAIEVITNYGNLPQIECFPGQLNQVFMNILANAIDALEESNHGRNFEEIKAHPNSITITTSIVDKSVKISIADNGKGMSAEIQQKIFDHLFTTKEVGKGTGLGLAIAKQIVEEKHDGKITVNSVLGERTEFMMSLPI</sequence>
<dbReference type="PATRIC" id="fig|224013.5.peg.5604"/>
<dbReference type="SUPFAM" id="SSF55785">
    <property type="entry name" value="PYP-like sensor domain (PAS domain)"/>
    <property type="match status" value="1"/>
</dbReference>
<dbReference type="Gene3D" id="1.10.287.130">
    <property type="match status" value="1"/>
</dbReference>
<dbReference type="SUPFAM" id="SSF52540">
    <property type="entry name" value="P-loop containing nucleoside triphosphate hydrolases"/>
    <property type="match status" value="1"/>
</dbReference>
<evidence type="ECO:0000256" key="2">
    <source>
        <dbReference type="ARBA" id="ARBA00012438"/>
    </source>
</evidence>
<evidence type="ECO:0000259" key="7">
    <source>
        <dbReference type="PROSITE" id="PS50109"/>
    </source>
</evidence>
<evidence type="ECO:0000256" key="3">
    <source>
        <dbReference type="ARBA" id="ARBA00022777"/>
    </source>
</evidence>
<gene>
    <name evidence="8" type="ORF">ACX27_23355</name>
</gene>
<dbReference type="InterPro" id="IPR008271">
    <property type="entry name" value="Ser/Thr_kinase_AS"/>
</dbReference>
<dbReference type="Proteomes" id="UP000062645">
    <property type="component" value="Chromosome"/>
</dbReference>
<comment type="catalytic activity">
    <reaction evidence="1">
        <text>ATP + protein L-histidine = ADP + protein N-phospho-L-histidine.</text>
        <dbReference type="EC" id="2.7.13.3"/>
    </reaction>
</comment>
<dbReference type="EMBL" id="CP012036">
    <property type="protein sequence ID" value="ALF55097.1"/>
    <property type="molecule type" value="Genomic_DNA"/>
</dbReference>
<dbReference type="SUPFAM" id="SSF55874">
    <property type="entry name" value="ATPase domain of HSP90 chaperone/DNA topoisomerase II/histidine kinase"/>
    <property type="match status" value="1"/>
</dbReference>
<dbReference type="Pfam" id="PF01590">
    <property type="entry name" value="GAF"/>
    <property type="match status" value="1"/>
</dbReference>
<evidence type="ECO:0000313" key="8">
    <source>
        <dbReference type="EMBL" id="ALF55097.1"/>
    </source>
</evidence>
<reference evidence="8 9" key="2">
    <citation type="journal article" date="2016" name="Genome Announc.">
        <title>Draft Genome Sequence of the N2-Fixing Cyanobacterium Nostoc piscinale CENA21, Isolated from the Brazilian Amazon Floodplain.</title>
        <authorList>
            <person name="Leao T."/>
            <person name="Guimaraes P.I."/>
            <person name="de Melo A.G."/>
            <person name="Ramos R.T."/>
            <person name="Leao P.N."/>
            <person name="Silva A."/>
            <person name="Fiore M.F."/>
            <person name="Schneider M.P."/>
        </authorList>
    </citation>
    <scope>NUCLEOTIDE SEQUENCE [LARGE SCALE GENOMIC DNA]</scope>
    <source>
        <strain evidence="8 9">CENA21</strain>
    </source>
</reference>
<dbReference type="InterPro" id="IPR053159">
    <property type="entry name" value="Hybrid_Histidine_Kinase"/>
</dbReference>
<dbReference type="PROSITE" id="PS50011">
    <property type="entry name" value="PROTEIN_KINASE_DOM"/>
    <property type="match status" value="1"/>
</dbReference>
<dbReference type="Pfam" id="PF13191">
    <property type="entry name" value="AAA_16"/>
    <property type="match status" value="1"/>
</dbReference>
<dbReference type="PROSITE" id="PS50109">
    <property type="entry name" value="HIS_KIN"/>
    <property type="match status" value="1"/>
</dbReference>
<dbReference type="InterPro" id="IPR000719">
    <property type="entry name" value="Prot_kinase_dom"/>
</dbReference>
<keyword evidence="4" id="KW-0902">Two-component regulatory system</keyword>
<dbReference type="InterPro" id="IPR011009">
    <property type="entry name" value="Kinase-like_dom_sf"/>
</dbReference>
<proteinExistence type="predicted"/>
<dbReference type="STRING" id="224013.ACX27_23355"/>
<dbReference type="InterPro" id="IPR036097">
    <property type="entry name" value="HisK_dim/P_sf"/>
</dbReference>
<dbReference type="Gene3D" id="3.30.565.10">
    <property type="entry name" value="Histidine kinase-like ATPase, C-terminal domain"/>
    <property type="match status" value="1"/>
</dbReference>
<evidence type="ECO:0000313" key="9">
    <source>
        <dbReference type="Proteomes" id="UP000062645"/>
    </source>
</evidence>
<dbReference type="RefSeq" id="WP_062295952.1">
    <property type="nucleotide sequence ID" value="NZ_CP012036.1"/>
</dbReference>
<dbReference type="SUPFAM" id="SSF56112">
    <property type="entry name" value="Protein kinase-like (PK-like)"/>
    <property type="match status" value="1"/>
</dbReference>
<dbReference type="InterPro" id="IPR004358">
    <property type="entry name" value="Sig_transdc_His_kin-like_C"/>
</dbReference>
<evidence type="ECO:0000259" key="6">
    <source>
        <dbReference type="PROSITE" id="PS50011"/>
    </source>
</evidence>
<keyword evidence="9" id="KW-1185">Reference proteome</keyword>
<dbReference type="SMART" id="SM00387">
    <property type="entry name" value="HATPase_c"/>
    <property type="match status" value="1"/>
</dbReference>
<keyword evidence="5" id="KW-0175">Coiled coil</keyword>
<dbReference type="KEGG" id="npz:ACX27_23355"/>
<organism evidence="8 9">
    <name type="scientific">Nostoc piscinale CENA21</name>
    <dbReference type="NCBI Taxonomy" id="224013"/>
    <lineage>
        <taxon>Bacteria</taxon>
        <taxon>Bacillati</taxon>
        <taxon>Cyanobacteriota</taxon>
        <taxon>Cyanophyceae</taxon>
        <taxon>Nostocales</taxon>
        <taxon>Nostocaceae</taxon>
        <taxon>Nostoc</taxon>
    </lineage>
</organism>
<dbReference type="InterPro" id="IPR029016">
    <property type="entry name" value="GAF-like_dom_sf"/>
</dbReference>
<dbReference type="Gene3D" id="3.30.450.40">
    <property type="match status" value="1"/>
</dbReference>
<dbReference type="InterPro" id="IPR036890">
    <property type="entry name" value="HATPase_C_sf"/>
</dbReference>
<dbReference type="InterPro" id="IPR041664">
    <property type="entry name" value="AAA_16"/>
</dbReference>
<feature type="coiled-coil region" evidence="5">
    <location>
        <begin position="1638"/>
        <end position="1665"/>
    </location>
</feature>
<feature type="domain" description="Protein kinase" evidence="6">
    <location>
        <begin position="11"/>
        <end position="276"/>
    </location>
</feature>
<dbReference type="PRINTS" id="PR00344">
    <property type="entry name" value="BCTRLSENSOR"/>
</dbReference>
<name>A0A0M3V6A8_9NOSO</name>
<reference evidence="9" key="1">
    <citation type="submission" date="2015-07" db="EMBL/GenBank/DDBJ databases">
        <title>Genome Of Nitrogen-Fixing Cyanobacterium Nostoc piscinale CENA21 From Solimoes/Amazon River Floodplain Sediments And Comparative Genomics To Uncover Biosynthetic Natural Products Potential.</title>
        <authorList>
            <person name="Leao T.F."/>
            <person name="Leao P.N."/>
            <person name="Guimaraes P.I."/>
            <person name="de Melo A.G.C."/>
            <person name="Ramos R.T.J."/>
            <person name="Silva A."/>
            <person name="Fiore M.F."/>
            <person name="Schneider M.P.C."/>
        </authorList>
    </citation>
    <scope>NUCLEOTIDE SEQUENCE [LARGE SCALE GENOMIC DNA]</scope>
    <source>
        <strain evidence="9">CENA21</strain>
    </source>
</reference>
<dbReference type="Gene3D" id="1.10.510.10">
    <property type="entry name" value="Transferase(Phosphotransferase) domain 1"/>
    <property type="match status" value="1"/>
</dbReference>
<dbReference type="Gene3D" id="3.30.450.20">
    <property type="entry name" value="PAS domain"/>
    <property type="match status" value="1"/>
</dbReference>
<keyword evidence="3" id="KW-0808">Transferase</keyword>